<feature type="domain" description="RNA polymerase sigma-70" evidence="10">
    <location>
        <begin position="644"/>
        <end position="670"/>
    </location>
</feature>
<dbReference type="InterPro" id="IPR028630">
    <property type="entry name" value="Sigma70_RpoD"/>
</dbReference>
<dbReference type="HAMAP" id="MF_00963">
    <property type="entry name" value="Sigma70_RpoD_SigA"/>
    <property type="match status" value="1"/>
</dbReference>
<dbReference type="SUPFAM" id="SSF88659">
    <property type="entry name" value="Sigma3 and sigma4 domains of RNA polymerase sigma factors"/>
    <property type="match status" value="2"/>
</dbReference>
<keyword evidence="7" id="KW-0175">Coiled coil</keyword>
<evidence type="ECO:0000313" key="12">
    <source>
        <dbReference type="Proteomes" id="UP000565576"/>
    </source>
</evidence>
<sequence>MATKVKENEEAEVERDGTSDGPLLDLSDDAVKKMIKAAKKRGYVTMDELNAVLPSEEVTSEQIEDTMAMLSDMGINVIEDEDVEEAGAASNDDDDAGGDDDSEGGELAPSTGSALATTKKKEPTDRTDDPVRMYLREMGSVELLSREGEIAIAKRIEAGRETMIGGLCESPLTFQALIIWRDELNEGTTLLREIIDLETTYSGPEAKAAPQFQSPEKIEADRKAAEEKEKARRGRGSSDDDITNVGGEGLPIEEEEEDEDESSLSLAAMEAELRPQVMTTLDTIAETYKKLRKLQDQQVEQRLSASGTLSSAQERRYKELKDELVKSVKSLSLNQNRIDALVEQLYDINKRLVQNEGRLLRLAESYGVKRDSFLEQYQGAELDPNWMKSIGNLAARGWKEFAKSENTTIRDIRQEIQNLATETGISISEFRRIVHMVQKGEREARIAKKEMVEANLRLVISIAKKYTNRGLQFLDLIQEGNIGLMKAVDKFEYRRGYKFSTYATWWIRQAITRSIADQARTIRIPVHMIETINKIVRTSRQMLHEIGREPTPEELAEKLAMPLEKVRKVLKIAKEPISLETPVGDEEDSHLGDFIEDKNALLPIDAAIQANLRETTTRVLASLTPREERVLRMRFGIGMNTDHTLEEVGQQFSVTRERIRQIEAKALRKLKHPSRSRKLRSFLDS</sequence>
<dbReference type="FunFam" id="1.10.10.10:FF:000002">
    <property type="entry name" value="RNA polymerase sigma factor SigA"/>
    <property type="match status" value="1"/>
</dbReference>
<dbReference type="Pfam" id="PF04546">
    <property type="entry name" value="Sigma70_ner"/>
    <property type="match status" value="1"/>
</dbReference>
<dbReference type="PROSITE" id="PS00716">
    <property type="entry name" value="SIGMA70_2"/>
    <property type="match status" value="1"/>
</dbReference>
<dbReference type="NCBIfam" id="NF004208">
    <property type="entry name" value="PRK05658.1"/>
    <property type="match status" value="1"/>
</dbReference>
<dbReference type="RefSeq" id="WP_184703199.1">
    <property type="nucleotide sequence ID" value="NZ_JACHBG010000002.1"/>
</dbReference>
<feature type="compositionally biased region" description="Basic and acidic residues" evidence="8">
    <location>
        <begin position="119"/>
        <end position="132"/>
    </location>
</feature>
<evidence type="ECO:0000259" key="10">
    <source>
        <dbReference type="PROSITE" id="PS00716"/>
    </source>
</evidence>
<protein>
    <recommendedName>
        <fullName evidence="6">RNA polymerase sigma factor RpoD</fullName>
    </recommendedName>
    <alternativeName>
        <fullName evidence="6">Sigma-70</fullName>
    </alternativeName>
</protein>
<comment type="caution">
    <text evidence="11">The sequence shown here is derived from an EMBL/GenBank/DDBJ whole genome shotgun (WGS) entry which is preliminary data.</text>
</comment>
<keyword evidence="2 6" id="KW-0805">Transcription regulation</keyword>
<comment type="subcellular location">
    <subcellularLocation>
        <location evidence="6">Cytoplasm</location>
    </subcellularLocation>
</comment>
<dbReference type="InterPro" id="IPR050239">
    <property type="entry name" value="Sigma-70_RNA_pol_init_factors"/>
</dbReference>
<evidence type="ECO:0000256" key="4">
    <source>
        <dbReference type="ARBA" id="ARBA00023125"/>
    </source>
</evidence>
<dbReference type="InterPro" id="IPR007631">
    <property type="entry name" value="RNA_pol_sigma_70_non-ess"/>
</dbReference>
<evidence type="ECO:0000256" key="1">
    <source>
        <dbReference type="ARBA" id="ARBA00022490"/>
    </source>
</evidence>
<dbReference type="InterPro" id="IPR036388">
    <property type="entry name" value="WH-like_DNA-bd_sf"/>
</dbReference>
<dbReference type="SUPFAM" id="SSF88946">
    <property type="entry name" value="Sigma2 domain of RNA polymerase sigma factors"/>
    <property type="match status" value="1"/>
</dbReference>
<feature type="region of interest" description="Sigma-70 factor domain-4" evidence="6">
    <location>
        <begin position="619"/>
        <end position="672"/>
    </location>
</feature>
<keyword evidence="1 6" id="KW-0963">Cytoplasm</keyword>
<dbReference type="FunFam" id="1.10.10.10:FF:000004">
    <property type="entry name" value="RNA polymerase sigma factor SigA"/>
    <property type="match status" value="1"/>
</dbReference>
<keyword evidence="3 6" id="KW-0731">Sigma factor</keyword>
<feature type="region of interest" description="Sigma-70 factor domain-2" evidence="6">
    <location>
        <begin position="451"/>
        <end position="521"/>
    </location>
</feature>
<dbReference type="GO" id="GO:0005737">
    <property type="term" value="C:cytoplasm"/>
    <property type="evidence" value="ECO:0007669"/>
    <property type="project" value="UniProtKB-SubCell"/>
</dbReference>
<evidence type="ECO:0000256" key="7">
    <source>
        <dbReference type="SAM" id="Coils"/>
    </source>
</evidence>
<feature type="region of interest" description="Disordered" evidence="8">
    <location>
        <begin position="1"/>
        <end position="26"/>
    </location>
</feature>
<dbReference type="AlphaFoldDB" id="A0A7X0INW9"/>
<dbReference type="GO" id="GO:0016987">
    <property type="term" value="F:sigma factor activity"/>
    <property type="evidence" value="ECO:0007669"/>
    <property type="project" value="UniProtKB-UniRule"/>
</dbReference>
<dbReference type="InterPro" id="IPR014284">
    <property type="entry name" value="RNA_pol_sigma-70_dom"/>
</dbReference>
<evidence type="ECO:0000256" key="3">
    <source>
        <dbReference type="ARBA" id="ARBA00023082"/>
    </source>
</evidence>
<dbReference type="Pfam" id="PF00140">
    <property type="entry name" value="Sigma70_r1_2"/>
    <property type="match status" value="1"/>
</dbReference>
<dbReference type="NCBIfam" id="TIGR02393">
    <property type="entry name" value="RpoD_Cterm"/>
    <property type="match status" value="1"/>
</dbReference>
<proteinExistence type="inferred from homology"/>
<feature type="short sequence motif" description="Interaction with polymerase core subunit RpoC" evidence="6">
    <location>
        <begin position="475"/>
        <end position="478"/>
    </location>
</feature>
<dbReference type="InterPro" id="IPR007627">
    <property type="entry name" value="RNA_pol_sigma70_r2"/>
</dbReference>
<feature type="region of interest" description="Sigma-70 factor domain-3" evidence="6">
    <location>
        <begin position="530"/>
        <end position="606"/>
    </location>
</feature>
<dbReference type="PANTHER" id="PTHR30603:SF60">
    <property type="entry name" value="RNA POLYMERASE SIGMA FACTOR RPOD"/>
    <property type="match status" value="1"/>
</dbReference>
<name>A0A7X0INW9_9HYPH</name>
<dbReference type="InterPro" id="IPR007624">
    <property type="entry name" value="RNA_pol_sigma70_r3"/>
</dbReference>
<evidence type="ECO:0000313" key="11">
    <source>
        <dbReference type="EMBL" id="MBB6484370.1"/>
    </source>
</evidence>
<dbReference type="InterPro" id="IPR000943">
    <property type="entry name" value="RNA_pol_sigma70"/>
</dbReference>
<dbReference type="PRINTS" id="PR00046">
    <property type="entry name" value="SIGMA70FCT"/>
</dbReference>
<dbReference type="Pfam" id="PF03979">
    <property type="entry name" value="Sigma70_r1_1"/>
    <property type="match status" value="1"/>
</dbReference>
<dbReference type="Gene3D" id="1.10.220.120">
    <property type="entry name" value="Sigma-70 factor, region 1.1"/>
    <property type="match status" value="1"/>
</dbReference>
<feature type="coiled-coil region" evidence="7">
    <location>
        <begin position="402"/>
        <end position="457"/>
    </location>
</feature>
<reference evidence="11 12" key="1">
    <citation type="submission" date="2020-08" db="EMBL/GenBank/DDBJ databases">
        <title>Genomic Encyclopedia of Type Strains, Phase IV (KMG-V): Genome sequencing to study the core and pangenomes of soil and plant-associated prokaryotes.</title>
        <authorList>
            <person name="Whitman W."/>
        </authorList>
    </citation>
    <scope>NUCLEOTIDE SEQUENCE [LARGE SCALE GENOMIC DNA]</scope>
    <source>
        <strain evidence="11 12">SEMIA 4060</strain>
    </source>
</reference>
<dbReference type="NCBIfam" id="TIGR02937">
    <property type="entry name" value="sigma70-ECF"/>
    <property type="match status" value="1"/>
</dbReference>
<feature type="region of interest" description="Disordered" evidence="8">
    <location>
        <begin position="205"/>
        <end position="264"/>
    </location>
</feature>
<dbReference type="Proteomes" id="UP000565576">
    <property type="component" value="Unassembled WGS sequence"/>
</dbReference>
<feature type="compositionally biased region" description="Acidic residues" evidence="8">
    <location>
        <begin position="251"/>
        <end position="262"/>
    </location>
</feature>
<dbReference type="InterPro" id="IPR007630">
    <property type="entry name" value="RNA_pol_sigma70_r4"/>
</dbReference>
<comment type="function">
    <text evidence="6">Sigma factors are initiation factors that promote the attachment of RNA polymerase to specific initiation sites and are then released. This sigma factor is the primary sigma factor during exponential growth.</text>
</comment>
<dbReference type="Pfam" id="PF04545">
    <property type="entry name" value="Sigma70_r4"/>
    <property type="match status" value="1"/>
</dbReference>
<evidence type="ECO:0000256" key="5">
    <source>
        <dbReference type="ARBA" id="ARBA00023163"/>
    </source>
</evidence>
<evidence type="ECO:0000256" key="8">
    <source>
        <dbReference type="SAM" id="MobiDB-lite"/>
    </source>
</evidence>
<dbReference type="FunFam" id="1.10.601.10:FF:000001">
    <property type="entry name" value="RNA polymerase sigma factor SigA"/>
    <property type="match status" value="1"/>
</dbReference>
<evidence type="ECO:0000256" key="6">
    <source>
        <dbReference type="HAMAP-Rule" id="MF_00963"/>
    </source>
</evidence>
<accession>A0A7X0INW9</accession>
<comment type="subunit">
    <text evidence="6">Interacts transiently with the RNA polymerase catalytic core.</text>
</comment>
<feature type="compositionally biased region" description="Basic and acidic residues" evidence="8">
    <location>
        <begin position="216"/>
        <end position="230"/>
    </location>
</feature>
<dbReference type="InterPro" id="IPR009042">
    <property type="entry name" value="RNA_pol_sigma70_r1_2"/>
</dbReference>
<feature type="DNA-binding region" description="H-T-H motif" evidence="6">
    <location>
        <begin position="645"/>
        <end position="664"/>
    </location>
</feature>
<dbReference type="CDD" id="cd06171">
    <property type="entry name" value="Sigma70_r4"/>
    <property type="match status" value="1"/>
</dbReference>
<evidence type="ECO:0000259" key="9">
    <source>
        <dbReference type="PROSITE" id="PS00715"/>
    </source>
</evidence>
<dbReference type="PROSITE" id="PS00715">
    <property type="entry name" value="SIGMA70_1"/>
    <property type="match status" value="1"/>
</dbReference>
<dbReference type="InterPro" id="IPR007127">
    <property type="entry name" value="RNA_pol_sigma_70_r1_1"/>
</dbReference>
<keyword evidence="4 6" id="KW-0238">DNA-binding</keyword>
<dbReference type="EMBL" id="JACHBG010000002">
    <property type="protein sequence ID" value="MBB6484370.1"/>
    <property type="molecule type" value="Genomic_DNA"/>
</dbReference>
<dbReference type="GO" id="GO:0003677">
    <property type="term" value="F:DNA binding"/>
    <property type="evidence" value="ECO:0007669"/>
    <property type="project" value="UniProtKB-UniRule"/>
</dbReference>
<dbReference type="GO" id="GO:0006352">
    <property type="term" value="P:DNA-templated transcription initiation"/>
    <property type="evidence" value="ECO:0007669"/>
    <property type="project" value="UniProtKB-UniRule"/>
</dbReference>
<evidence type="ECO:0000256" key="2">
    <source>
        <dbReference type="ARBA" id="ARBA00023015"/>
    </source>
</evidence>
<feature type="compositionally biased region" description="Acidic residues" evidence="8">
    <location>
        <begin position="86"/>
        <end position="104"/>
    </location>
</feature>
<dbReference type="Gene3D" id="1.10.601.10">
    <property type="entry name" value="RNA Polymerase Primary Sigma Factor"/>
    <property type="match status" value="1"/>
</dbReference>
<keyword evidence="5 6" id="KW-0804">Transcription</keyword>
<dbReference type="PANTHER" id="PTHR30603">
    <property type="entry name" value="RNA POLYMERASE SIGMA FACTOR RPO"/>
    <property type="match status" value="1"/>
</dbReference>
<dbReference type="InterPro" id="IPR012760">
    <property type="entry name" value="RNA_pol_sigma_RpoD_C"/>
</dbReference>
<feature type="compositionally biased region" description="Basic and acidic residues" evidence="8">
    <location>
        <begin position="1"/>
        <end position="18"/>
    </location>
</feature>
<dbReference type="Gene3D" id="1.10.10.10">
    <property type="entry name" value="Winged helix-like DNA-binding domain superfamily/Winged helix DNA-binding domain"/>
    <property type="match status" value="2"/>
</dbReference>
<dbReference type="InterPro" id="IPR013325">
    <property type="entry name" value="RNA_pol_sigma_r2"/>
</dbReference>
<gene>
    <name evidence="6" type="primary">rpoD</name>
    <name evidence="11" type="ORF">GGD46_001636</name>
</gene>
<dbReference type="Pfam" id="PF04539">
    <property type="entry name" value="Sigma70_r3"/>
    <property type="match status" value="1"/>
</dbReference>
<dbReference type="InterPro" id="IPR013324">
    <property type="entry name" value="RNA_pol_sigma_r3/r4-like"/>
</dbReference>
<organism evidence="11 12">
    <name type="scientific">Rhizobium lusitanum</name>
    <dbReference type="NCBI Taxonomy" id="293958"/>
    <lineage>
        <taxon>Bacteria</taxon>
        <taxon>Pseudomonadati</taxon>
        <taxon>Pseudomonadota</taxon>
        <taxon>Alphaproteobacteria</taxon>
        <taxon>Hyphomicrobiales</taxon>
        <taxon>Rhizobiaceae</taxon>
        <taxon>Rhizobium/Agrobacterium group</taxon>
        <taxon>Rhizobium</taxon>
    </lineage>
</organism>
<dbReference type="Pfam" id="PF04542">
    <property type="entry name" value="Sigma70_r2"/>
    <property type="match status" value="1"/>
</dbReference>
<feature type="domain" description="RNA polymerase sigma-70" evidence="9">
    <location>
        <begin position="475"/>
        <end position="488"/>
    </location>
</feature>
<feature type="region of interest" description="Disordered" evidence="8">
    <location>
        <begin position="86"/>
        <end position="132"/>
    </location>
</feature>
<comment type="similarity">
    <text evidence="6">Belongs to the sigma-70 factor family. RpoD/SigA subfamily.</text>
</comment>
<dbReference type="InterPro" id="IPR042189">
    <property type="entry name" value="RNA_pol_sigma_70_r1_1_sf"/>
</dbReference>